<dbReference type="EMBL" id="JAJJMB010015809">
    <property type="protein sequence ID" value="KAI3852033.1"/>
    <property type="molecule type" value="Genomic_DNA"/>
</dbReference>
<feature type="domain" description="PTM/DIR17-like Tudor" evidence="2">
    <location>
        <begin position="113"/>
        <end position="160"/>
    </location>
</feature>
<proteinExistence type="predicted"/>
<dbReference type="Proteomes" id="UP001202328">
    <property type="component" value="Unassembled WGS sequence"/>
</dbReference>
<dbReference type="PANTHER" id="PTHR37384">
    <property type="entry name" value="OS01G0835600 PROTEIN"/>
    <property type="match status" value="1"/>
</dbReference>
<feature type="region of interest" description="Disordered" evidence="1">
    <location>
        <begin position="177"/>
        <end position="211"/>
    </location>
</feature>
<gene>
    <name evidence="3" type="ORF">MKW98_020032</name>
</gene>
<dbReference type="PANTHER" id="PTHR37384:SF1">
    <property type="entry name" value="OS01G0835600 PROTEIN"/>
    <property type="match status" value="1"/>
</dbReference>
<evidence type="ECO:0000313" key="3">
    <source>
        <dbReference type="EMBL" id="KAI3852033.1"/>
    </source>
</evidence>
<reference evidence="3" key="1">
    <citation type="submission" date="2022-04" db="EMBL/GenBank/DDBJ databases">
        <title>A functionally conserved STORR gene fusion in Papaver species that diverged 16.8 million years ago.</title>
        <authorList>
            <person name="Catania T."/>
        </authorList>
    </citation>
    <scope>NUCLEOTIDE SEQUENCE</scope>
    <source>
        <strain evidence="3">S-188037</strain>
    </source>
</reference>
<feature type="region of interest" description="Disordered" evidence="1">
    <location>
        <begin position="50"/>
        <end position="73"/>
    </location>
</feature>
<name>A0AAD4X7B8_9MAGN</name>
<feature type="compositionally biased region" description="Basic and acidic residues" evidence="1">
    <location>
        <begin position="178"/>
        <end position="204"/>
    </location>
</feature>
<evidence type="ECO:0000259" key="2">
    <source>
        <dbReference type="Pfam" id="PF21743"/>
    </source>
</evidence>
<dbReference type="CDD" id="cd20401">
    <property type="entry name" value="Tudor_AtPTM-like"/>
    <property type="match status" value="1"/>
</dbReference>
<evidence type="ECO:0000313" key="4">
    <source>
        <dbReference type="Proteomes" id="UP001202328"/>
    </source>
</evidence>
<keyword evidence="4" id="KW-1185">Reference proteome</keyword>
<protein>
    <recommendedName>
        <fullName evidence="2">PTM/DIR17-like Tudor domain-containing protein</fullName>
    </recommendedName>
</protein>
<dbReference type="Pfam" id="PF21743">
    <property type="entry name" value="PTM_DIR17_Tudor"/>
    <property type="match status" value="1"/>
</dbReference>
<dbReference type="AlphaFoldDB" id="A0AAD4X7B8"/>
<sequence length="211" mass="23275">METPGKDMDLDLGASLTSVYEIPGEPAIVINGMPDLNDLVVELEISSSSSMSDDELSAGESVDEKKPNVVTGGSSVDGKKLDVVKGDCSTAVDIKRDVEESKRNTGFGEWLQGREVRKMFGDEFYSGKVKKYDKEAGWYRVVYEDGDSEDLEWNELEEILLPLDIAIPLKSLAMKISKKSEKRTQKKGDTKSEKSTQKKGDTRKGGRGARQ</sequence>
<dbReference type="Gene3D" id="2.30.30.140">
    <property type="match status" value="1"/>
</dbReference>
<accession>A0AAD4X7B8</accession>
<dbReference type="InterPro" id="IPR047365">
    <property type="entry name" value="Tudor_AtPTM-like"/>
</dbReference>
<evidence type="ECO:0000256" key="1">
    <source>
        <dbReference type="SAM" id="MobiDB-lite"/>
    </source>
</evidence>
<organism evidence="3 4">
    <name type="scientific">Papaver atlanticum</name>
    <dbReference type="NCBI Taxonomy" id="357466"/>
    <lineage>
        <taxon>Eukaryota</taxon>
        <taxon>Viridiplantae</taxon>
        <taxon>Streptophyta</taxon>
        <taxon>Embryophyta</taxon>
        <taxon>Tracheophyta</taxon>
        <taxon>Spermatophyta</taxon>
        <taxon>Magnoliopsida</taxon>
        <taxon>Ranunculales</taxon>
        <taxon>Papaveraceae</taxon>
        <taxon>Papaveroideae</taxon>
        <taxon>Papaver</taxon>
    </lineage>
</organism>
<comment type="caution">
    <text evidence="3">The sequence shown here is derived from an EMBL/GenBank/DDBJ whole genome shotgun (WGS) entry which is preliminary data.</text>
</comment>